<evidence type="ECO:0000256" key="2">
    <source>
        <dbReference type="ARBA" id="ARBA00023180"/>
    </source>
</evidence>
<keyword evidence="3" id="KW-0812">Transmembrane</keyword>
<accession>A0ABY7FNX0</accession>
<dbReference type="InterPro" id="IPR000863">
    <property type="entry name" value="Sulfotransferase_dom"/>
</dbReference>
<dbReference type="PANTHER" id="PTHR10605:SF65">
    <property type="entry name" value="GH20068P"/>
    <property type="match status" value="1"/>
</dbReference>
<dbReference type="PANTHER" id="PTHR10605">
    <property type="entry name" value="HEPARAN SULFATE SULFOTRANSFERASE"/>
    <property type="match status" value="1"/>
</dbReference>
<evidence type="ECO:0000313" key="5">
    <source>
        <dbReference type="EMBL" id="WAR23760.1"/>
    </source>
</evidence>
<evidence type="ECO:0000313" key="6">
    <source>
        <dbReference type="Proteomes" id="UP001164746"/>
    </source>
</evidence>
<evidence type="ECO:0000256" key="3">
    <source>
        <dbReference type="SAM" id="Phobius"/>
    </source>
</evidence>
<dbReference type="EMBL" id="CP111024">
    <property type="protein sequence ID" value="WAR23760.1"/>
    <property type="molecule type" value="Genomic_DNA"/>
</dbReference>
<keyword evidence="3" id="KW-0472">Membrane</keyword>
<feature type="non-terminal residue" evidence="5">
    <location>
        <position position="327"/>
    </location>
</feature>
<dbReference type="InterPro" id="IPR037359">
    <property type="entry name" value="NST/OST"/>
</dbReference>
<proteinExistence type="predicted"/>
<keyword evidence="3" id="KW-1133">Transmembrane helix</keyword>
<keyword evidence="1" id="KW-0808">Transferase</keyword>
<evidence type="ECO:0000259" key="4">
    <source>
        <dbReference type="Pfam" id="PF00685"/>
    </source>
</evidence>
<organism evidence="5 6">
    <name type="scientific">Mya arenaria</name>
    <name type="common">Soft-shell clam</name>
    <dbReference type="NCBI Taxonomy" id="6604"/>
    <lineage>
        <taxon>Eukaryota</taxon>
        <taxon>Metazoa</taxon>
        <taxon>Spiralia</taxon>
        <taxon>Lophotrochozoa</taxon>
        <taxon>Mollusca</taxon>
        <taxon>Bivalvia</taxon>
        <taxon>Autobranchia</taxon>
        <taxon>Heteroconchia</taxon>
        <taxon>Euheterodonta</taxon>
        <taxon>Imparidentia</taxon>
        <taxon>Neoheterodontei</taxon>
        <taxon>Myida</taxon>
        <taxon>Myoidea</taxon>
        <taxon>Myidae</taxon>
        <taxon>Mya</taxon>
    </lineage>
</organism>
<sequence>MVFSAFQWSMRLPTGLEPKDTSQPKSKKFAVPKITRLKLCGIIFVVIFVSITIAVSCIKSSYLEQTPICNLSKNGTRLPQGVAEDSVSHMKFKHMKKRLPQCIIIGVRKAGTRALLKYLNIHPDVVAKGAEMHFFDDDEFYTKSLEAYRKEMPPSFEGQLTVEKTPGYFTEPLVPERMYRMNSSIRLLLILREPVERLVSDYLQFAEGKITQGKPCETFNEKVFDKYGNINKSYKGVSRSVYHKHLKRWTEDLFTMKQFLIIESSELVQDPPAVMAKVEDFLGLRHYIKPRHFYFNKTKGFHCIKSGGGQECLADSKGREHPDLKPN</sequence>
<gene>
    <name evidence="5" type="ORF">MAR_037429</name>
</gene>
<feature type="domain" description="Sulfotransferase" evidence="4">
    <location>
        <begin position="100"/>
        <end position="306"/>
    </location>
</feature>
<dbReference type="Pfam" id="PF00685">
    <property type="entry name" value="Sulfotransfer_1"/>
    <property type="match status" value="1"/>
</dbReference>
<dbReference type="InterPro" id="IPR027417">
    <property type="entry name" value="P-loop_NTPase"/>
</dbReference>
<dbReference type="SUPFAM" id="SSF52540">
    <property type="entry name" value="P-loop containing nucleoside triphosphate hydrolases"/>
    <property type="match status" value="1"/>
</dbReference>
<keyword evidence="6" id="KW-1185">Reference proteome</keyword>
<evidence type="ECO:0000256" key="1">
    <source>
        <dbReference type="ARBA" id="ARBA00022679"/>
    </source>
</evidence>
<reference evidence="5" key="1">
    <citation type="submission" date="2022-11" db="EMBL/GenBank/DDBJ databases">
        <title>Centuries of genome instability and evolution in soft-shell clam transmissible cancer (bioRxiv).</title>
        <authorList>
            <person name="Hart S.F.M."/>
            <person name="Yonemitsu M.A."/>
            <person name="Giersch R.M."/>
            <person name="Beal B.F."/>
            <person name="Arriagada G."/>
            <person name="Davis B.W."/>
            <person name="Ostrander E.A."/>
            <person name="Goff S.P."/>
            <person name="Metzger M.J."/>
        </authorList>
    </citation>
    <scope>NUCLEOTIDE SEQUENCE</scope>
    <source>
        <strain evidence="5">MELC-2E11</strain>
        <tissue evidence="5">Siphon/mantle</tissue>
    </source>
</reference>
<protein>
    <submittedName>
        <fullName evidence="5">HS3S1-like protein</fullName>
    </submittedName>
</protein>
<feature type="transmembrane region" description="Helical" evidence="3">
    <location>
        <begin position="37"/>
        <end position="55"/>
    </location>
</feature>
<keyword evidence="2" id="KW-0325">Glycoprotein</keyword>
<dbReference type="Gene3D" id="3.40.50.300">
    <property type="entry name" value="P-loop containing nucleotide triphosphate hydrolases"/>
    <property type="match status" value="1"/>
</dbReference>
<dbReference type="Proteomes" id="UP001164746">
    <property type="component" value="Chromosome 13"/>
</dbReference>
<name>A0ABY7FNX0_MYAAR</name>